<dbReference type="EMBL" id="VUJU01017572">
    <property type="protein sequence ID" value="KAF0682271.1"/>
    <property type="molecule type" value="Genomic_DNA"/>
</dbReference>
<keyword evidence="1" id="KW-0863">Zinc-finger</keyword>
<dbReference type="SUPFAM" id="SSF57667">
    <property type="entry name" value="beta-beta-alpha zinc fingers"/>
    <property type="match status" value="1"/>
</dbReference>
<evidence type="ECO:0000256" key="1">
    <source>
        <dbReference type="PROSITE-ProRule" id="PRU00042"/>
    </source>
</evidence>
<name>A0A6G0VJU2_APHCR</name>
<comment type="caution">
    <text evidence="3">The sequence shown here is derived from an EMBL/GenBank/DDBJ whole genome shotgun (WGS) entry which is preliminary data.</text>
</comment>
<evidence type="ECO:0000313" key="4">
    <source>
        <dbReference type="Proteomes" id="UP000478052"/>
    </source>
</evidence>
<accession>A0A6G0VJU2</accession>
<proteinExistence type="predicted"/>
<dbReference type="Proteomes" id="UP000478052">
    <property type="component" value="Unassembled WGS sequence"/>
</dbReference>
<dbReference type="Pfam" id="PF13912">
    <property type="entry name" value="zf-C2H2_6"/>
    <property type="match status" value="1"/>
</dbReference>
<protein>
    <submittedName>
        <fullName evidence="3">Zinc finger protein 746-like</fullName>
    </submittedName>
</protein>
<dbReference type="InterPro" id="IPR036236">
    <property type="entry name" value="Znf_C2H2_sf"/>
</dbReference>
<keyword evidence="4" id="KW-1185">Reference proteome</keyword>
<dbReference type="InterPro" id="IPR013087">
    <property type="entry name" value="Znf_C2H2_type"/>
</dbReference>
<dbReference type="PROSITE" id="PS50157">
    <property type="entry name" value="ZINC_FINGER_C2H2_2"/>
    <property type="match status" value="1"/>
</dbReference>
<sequence length="142" mass="15866">MFKCDQCSAVFRRKDSLIRHKKNHDGVRCSCAICTLKFSYKSGCVRHLKNVHSVVRAQSSIRRVEIATAPHVPDTPINHRQPSHGEIEIAPQIFVPDIPAGRSSTHQSVQNNVIAPRVPDTPISHRQPSHGEIEIAPQIFVP</sequence>
<gene>
    <name evidence="3" type="ORF">FWK35_00037835</name>
</gene>
<reference evidence="3 4" key="1">
    <citation type="submission" date="2019-08" db="EMBL/GenBank/DDBJ databases">
        <title>Whole genome of Aphis craccivora.</title>
        <authorList>
            <person name="Voronova N.V."/>
            <person name="Shulinski R.S."/>
            <person name="Bandarenka Y.V."/>
            <person name="Zhorov D.G."/>
            <person name="Warner D."/>
        </authorList>
    </citation>
    <scope>NUCLEOTIDE SEQUENCE [LARGE SCALE GENOMIC DNA]</scope>
    <source>
        <strain evidence="3">180601</strain>
        <tissue evidence="3">Whole Body</tissue>
    </source>
</reference>
<keyword evidence="1" id="KW-0479">Metal-binding</keyword>
<organism evidence="3 4">
    <name type="scientific">Aphis craccivora</name>
    <name type="common">Cowpea aphid</name>
    <dbReference type="NCBI Taxonomy" id="307492"/>
    <lineage>
        <taxon>Eukaryota</taxon>
        <taxon>Metazoa</taxon>
        <taxon>Ecdysozoa</taxon>
        <taxon>Arthropoda</taxon>
        <taxon>Hexapoda</taxon>
        <taxon>Insecta</taxon>
        <taxon>Pterygota</taxon>
        <taxon>Neoptera</taxon>
        <taxon>Paraneoptera</taxon>
        <taxon>Hemiptera</taxon>
        <taxon>Sternorrhyncha</taxon>
        <taxon>Aphidomorpha</taxon>
        <taxon>Aphidoidea</taxon>
        <taxon>Aphididae</taxon>
        <taxon>Aphidini</taxon>
        <taxon>Aphis</taxon>
        <taxon>Aphis</taxon>
    </lineage>
</organism>
<dbReference type="SMART" id="SM00355">
    <property type="entry name" value="ZnF_C2H2"/>
    <property type="match status" value="2"/>
</dbReference>
<feature type="domain" description="C2H2-type" evidence="2">
    <location>
        <begin position="2"/>
        <end position="29"/>
    </location>
</feature>
<evidence type="ECO:0000313" key="3">
    <source>
        <dbReference type="EMBL" id="KAF0682271.1"/>
    </source>
</evidence>
<evidence type="ECO:0000259" key="2">
    <source>
        <dbReference type="PROSITE" id="PS50157"/>
    </source>
</evidence>
<dbReference type="PROSITE" id="PS00028">
    <property type="entry name" value="ZINC_FINGER_C2H2_1"/>
    <property type="match status" value="2"/>
</dbReference>
<dbReference type="OrthoDB" id="7430321at2759"/>
<dbReference type="Gene3D" id="3.30.160.60">
    <property type="entry name" value="Classic Zinc Finger"/>
    <property type="match status" value="1"/>
</dbReference>
<dbReference type="AlphaFoldDB" id="A0A6G0VJU2"/>
<keyword evidence="1" id="KW-0862">Zinc</keyword>
<feature type="non-terminal residue" evidence="3">
    <location>
        <position position="142"/>
    </location>
</feature>
<dbReference type="GO" id="GO:0008270">
    <property type="term" value="F:zinc ion binding"/>
    <property type="evidence" value="ECO:0007669"/>
    <property type="project" value="UniProtKB-KW"/>
</dbReference>